<reference evidence="3 4" key="1">
    <citation type="submission" date="2014-03" db="EMBL/GenBank/DDBJ databases">
        <title>Genomics of Bifidobacteria.</title>
        <authorList>
            <person name="Ventura M."/>
            <person name="Milani C."/>
            <person name="Lugli G.A."/>
        </authorList>
    </citation>
    <scope>NUCLEOTIDE SEQUENCE [LARGE SCALE GENOMIC DNA]</scope>
    <source>
        <strain evidence="3 4">DSM 23969</strain>
    </source>
</reference>
<dbReference type="GO" id="GO:0006508">
    <property type="term" value="P:proteolysis"/>
    <property type="evidence" value="ECO:0007669"/>
    <property type="project" value="InterPro"/>
</dbReference>
<dbReference type="SUPFAM" id="SSF55166">
    <property type="entry name" value="Hedgehog/DD-peptidase"/>
    <property type="match status" value="1"/>
</dbReference>
<name>A0A086ZZ84_9BIFI</name>
<dbReference type="PANTHER" id="PTHR34385">
    <property type="entry name" value="D-ALANYL-D-ALANINE CARBOXYPEPTIDASE"/>
    <property type="match status" value="1"/>
</dbReference>
<dbReference type="eggNOG" id="COG1876">
    <property type="taxonomic scope" value="Bacteria"/>
</dbReference>
<dbReference type="InterPro" id="IPR009045">
    <property type="entry name" value="Zn_M74/Hedgehog-like"/>
</dbReference>
<evidence type="ECO:0000259" key="2">
    <source>
        <dbReference type="Pfam" id="PF02557"/>
    </source>
</evidence>
<dbReference type="EMBL" id="JGYN01000008">
    <property type="protein sequence ID" value="KFI51834.1"/>
    <property type="molecule type" value="Genomic_DNA"/>
</dbReference>
<dbReference type="InterPro" id="IPR058193">
    <property type="entry name" value="VanY/YodJ_core_dom"/>
</dbReference>
<keyword evidence="1" id="KW-0472">Membrane</keyword>
<accession>A0A086ZZ84</accession>
<dbReference type="CDD" id="cd14852">
    <property type="entry name" value="LD-carboxypeptidase"/>
    <property type="match status" value="1"/>
</dbReference>
<gene>
    <name evidence="3" type="ORF">BBIA_0752</name>
</gene>
<evidence type="ECO:0000313" key="4">
    <source>
        <dbReference type="Proteomes" id="UP000029108"/>
    </source>
</evidence>
<organism evidence="3 4">
    <name type="scientific">Bifidobacterium biavatii DSM 23969</name>
    <dbReference type="NCBI Taxonomy" id="1437608"/>
    <lineage>
        <taxon>Bacteria</taxon>
        <taxon>Bacillati</taxon>
        <taxon>Actinomycetota</taxon>
        <taxon>Actinomycetes</taxon>
        <taxon>Bifidobacteriales</taxon>
        <taxon>Bifidobacteriaceae</taxon>
        <taxon>Bifidobacterium</taxon>
    </lineage>
</organism>
<evidence type="ECO:0000256" key="1">
    <source>
        <dbReference type="SAM" id="Phobius"/>
    </source>
</evidence>
<dbReference type="EC" id="3.4.16.4" evidence="3"/>
<comment type="caution">
    <text evidence="3">The sequence shown here is derived from an EMBL/GenBank/DDBJ whole genome shotgun (WGS) entry which is preliminary data.</text>
</comment>
<dbReference type="GO" id="GO:0009002">
    <property type="term" value="F:serine-type D-Ala-D-Ala carboxypeptidase activity"/>
    <property type="evidence" value="ECO:0007669"/>
    <property type="project" value="UniProtKB-EC"/>
</dbReference>
<keyword evidence="4" id="KW-1185">Reference proteome</keyword>
<dbReference type="InterPro" id="IPR052179">
    <property type="entry name" value="DD-CPase-like"/>
</dbReference>
<sequence>MRRALRTVEGKDDDMASRIATDTIPPASIAGGAASRAPRAGAVRSFARYRRQRAAKTLIRLIAALLAALAIVAAALLGLGRIAHWGPFTPGLPEATYTADSWNTIVVNQWQRIPDDWPTPDLTQLANGQQIDSRVYPDLQRMFDAMRADGLNPEVTAGYRTHDEQQQLLDDKTFLYENSGMDAKDAEAKARLQVALPGTSEHELGLAADINAVGASDADANQRVYDWLAAHAWDYGFVLRYPQGKTNVTGVEYEPWHYRYVGAEAAKTLHDKGEVLEEL</sequence>
<proteinExistence type="predicted"/>
<keyword evidence="1" id="KW-0812">Transmembrane</keyword>
<feature type="domain" description="D-alanyl-D-alanine carboxypeptidase-like core" evidence="2">
    <location>
        <begin position="130"/>
        <end position="262"/>
    </location>
</feature>
<keyword evidence="3" id="KW-0121">Carboxypeptidase</keyword>
<dbReference type="AlphaFoldDB" id="A0A086ZZ84"/>
<dbReference type="InterPro" id="IPR003709">
    <property type="entry name" value="VanY-like_core_dom"/>
</dbReference>
<dbReference type="Pfam" id="PF02557">
    <property type="entry name" value="VanY"/>
    <property type="match status" value="1"/>
</dbReference>
<keyword evidence="1" id="KW-1133">Transmembrane helix</keyword>
<dbReference type="Gene3D" id="3.30.1380.10">
    <property type="match status" value="1"/>
</dbReference>
<feature type="transmembrane region" description="Helical" evidence="1">
    <location>
        <begin position="58"/>
        <end position="79"/>
    </location>
</feature>
<keyword evidence="3" id="KW-0645">Protease</keyword>
<dbReference type="PANTHER" id="PTHR34385:SF1">
    <property type="entry name" value="PEPTIDOGLYCAN L-ALANYL-D-GLUTAMATE ENDOPEPTIDASE CWLK"/>
    <property type="match status" value="1"/>
</dbReference>
<protein>
    <submittedName>
        <fullName evidence="3">D-alanyl-D-alanine carboxypeptidase</fullName>
        <ecNumber evidence="3">3.4.16.4</ecNumber>
    </submittedName>
</protein>
<dbReference type="Proteomes" id="UP000029108">
    <property type="component" value="Unassembled WGS sequence"/>
</dbReference>
<evidence type="ECO:0000313" key="3">
    <source>
        <dbReference type="EMBL" id="KFI51834.1"/>
    </source>
</evidence>
<keyword evidence="3" id="KW-0378">Hydrolase</keyword>